<evidence type="ECO:0000313" key="2">
    <source>
        <dbReference type="EMBL" id="KAG2229648.1"/>
    </source>
</evidence>
<feature type="region of interest" description="Disordered" evidence="1">
    <location>
        <begin position="1"/>
        <end position="48"/>
    </location>
</feature>
<protein>
    <submittedName>
        <fullName evidence="2">Uncharacterized protein</fullName>
    </submittedName>
</protein>
<evidence type="ECO:0000313" key="3">
    <source>
        <dbReference type="Proteomes" id="UP000613177"/>
    </source>
</evidence>
<dbReference type="EMBL" id="JAEPRE010000255">
    <property type="protein sequence ID" value="KAG2229648.1"/>
    <property type="molecule type" value="Genomic_DNA"/>
</dbReference>
<dbReference type="AlphaFoldDB" id="A0A8H7SKC9"/>
<evidence type="ECO:0000256" key="1">
    <source>
        <dbReference type="SAM" id="MobiDB-lite"/>
    </source>
</evidence>
<comment type="caution">
    <text evidence="2">The sequence shown here is derived from an EMBL/GenBank/DDBJ whole genome shotgun (WGS) entry which is preliminary data.</text>
</comment>
<gene>
    <name evidence="2" type="ORF">INT48_002489</name>
</gene>
<accession>A0A8H7SKC9</accession>
<name>A0A8H7SKC9_9FUNG</name>
<dbReference type="Proteomes" id="UP000613177">
    <property type="component" value="Unassembled WGS sequence"/>
</dbReference>
<sequence>ESENRRGGGRGGRGGRGNGRGGRGSSRGRGGQGSVNLSDSKAFPTLGA</sequence>
<feature type="non-terminal residue" evidence="2">
    <location>
        <position position="1"/>
    </location>
</feature>
<reference evidence="2" key="1">
    <citation type="submission" date="2021-01" db="EMBL/GenBank/DDBJ databases">
        <title>Metabolic potential, ecology and presence of endohyphal bacteria is reflected in genomic diversity of Mucoromycotina.</title>
        <authorList>
            <person name="Muszewska A."/>
            <person name="Okrasinska A."/>
            <person name="Steczkiewicz K."/>
            <person name="Drgas O."/>
            <person name="Orlowska M."/>
            <person name="Perlinska-Lenart U."/>
            <person name="Aleksandrzak-Piekarczyk T."/>
            <person name="Szatraj K."/>
            <person name="Zielenkiewicz U."/>
            <person name="Pilsyk S."/>
            <person name="Malc E."/>
            <person name="Mieczkowski P."/>
            <person name="Kruszewska J.S."/>
            <person name="Biernat P."/>
            <person name="Pawlowska J."/>
        </authorList>
    </citation>
    <scope>NUCLEOTIDE SEQUENCE</scope>
    <source>
        <strain evidence="2">WA0000018081</strain>
    </source>
</reference>
<keyword evidence="3" id="KW-1185">Reference proteome</keyword>
<organism evidence="2 3">
    <name type="scientific">Thamnidium elegans</name>
    <dbReference type="NCBI Taxonomy" id="101142"/>
    <lineage>
        <taxon>Eukaryota</taxon>
        <taxon>Fungi</taxon>
        <taxon>Fungi incertae sedis</taxon>
        <taxon>Mucoromycota</taxon>
        <taxon>Mucoromycotina</taxon>
        <taxon>Mucoromycetes</taxon>
        <taxon>Mucorales</taxon>
        <taxon>Mucorineae</taxon>
        <taxon>Mucoraceae</taxon>
        <taxon>Thamnidium</taxon>
    </lineage>
</organism>
<proteinExistence type="predicted"/>
<feature type="compositionally biased region" description="Gly residues" evidence="1">
    <location>
        <begin position="9"/>
        <end position="33"/>
    </location>
</feature>